<evidence type="ECO:0000313" key="12">
    <source>
        <dbReference type="EMBL" id="MBB3158834.1"/>
    </source>
</evidence>
<dbReference type="GO" id="GO:0005886">
    <property type="term" value="C:plasma membrane"/>
    <property type="evidence" value="ECO:0007669"/>
    <property type="project" value="TreeGrafter"/>
</dbReference>
<evidence type="ECO:0000256" key="4">
    <source>
        <dbReference type="ARBA" id="ARBA00022519"/>
    </source>
</evidence>
<feature type="transmembrane region" description="Helical" evidence="11">
    <location>
        <begin position="162"/>
        <end position="182"/>
    </location>
</feature>
<comment type="subcellular location">
    <subcellularLocation>
        <location evidence="1">Membrane</location>
        <topology evidence="1">Multi-pass membrane protein</topology>
    </subcellularLocation>
</comment>
<feature type="transmembrane region" description="Helical" evidence="11">
    <location>
        <begin position="21"/>
        <end position="54"/>
    </location>
</feature>
<feature type="transmembrane region" description="Helical" evidence="11">
    <location>
        <begin position="136"/>
        <end position="156"/>
    </location>
</feature>
<keyword evidence="3" id="KW-1003">Cell membrane</keyword>
<evidence type="ECO:0000313" key="13">
    <source>
        <dbReference type="Proteomes" id="UP000543579"/>
    </source>
</evidence>
<feature type="transmembrane region" description="Helical" evidence="11">
    <location>
        <begin position="203"/>
        <end position="228"/>
    </location>
</feature>
<sequence>MREFLTGAGLLLRGLGQWRRTPGAMALGLIPGTVVGLLFAAALVAWGLMLPGLVDDWTPFADSWPSFWADVVRTAIGVASFGAALLLVVVSFTAVTLAVGEPFYDRIWRATERSTTGTVPDADYGFWRAVGDSIRLILRGILAAAVAWLIGLIPFVGGALGFATGVMLTGWLLADELTSRSLSARGFDRSARRAIIRAHRSRALGFGVATQLCFLIPLGAVAVMPAAVAGSTLWTLSALGGTRPLGPPADTARPLAAPAEAGPPLTAPTDAGPPLTAPTDAGPPPAEAAPPRAATPTSPANRPVDPAR</sequence>
<dbReference type="EMBL" id="JACHXY010000003">
    <property type="protein sequence ID" value="MBB3158834.1"/>
    <property type="molecule type" value="Genomic_DNA"/>
</dbReference>
<keyword evidence="8" id="KW-0764">Sulfate transport</keyword>
<protein>
    <submittedName>
        <fullName evidence="12">CysZ protein</fullName>
    </submittedName>
</protein>
<keyword evidence="5" id="KW-0028">Amino-acid biosynthesis</keyword>
<evidence type="ECO:0000256" key="6">
    <source>
        <dbReference type="ARBA" id="ARBA00022692"/>
    </source>
</evidence>
<keyword evidence="6 11" id="KW-0812">Transmembrane</keyword>
<dbReference type="PANTHER" id="PTHR37468">
    <property type="entry name" value="SULFATE TRANSPORTER CYSZ"/>
    <property type="match status" value="1"/>
</dbReference>
<dbReference type="Pfam" id="PF07264">
    <property type="entry name" value="EI24"/>
    <property type="match status" value="1"/>
</dbReference>
<evidence type="ECO:0000256" key="1">
    <source>
        <dbReference type="ARBA" id="ARBA00004141"/>
    </source>
</evidence>
<dbReference type="PANTHER" id="PTHR37468:SF1">
    <property type="entry name" value="SULFATE TRANSPORTER CYSZ"/>
    <property type="match status" value="1"/>
</dbReference>
<reference evidence="12 13" key="1">
    <citation type="submission" date="2020-08" db="EMBL/GenBank/DDBJ databases">
        <title>Genomic Encyclopedia of Type Strains, Phase III (KMG-III): the genomes of soil and plant-associated and newly described type strains.</title>
        <authorList>
            <person name="Whitman W."/>
        </authorList>
    </citation>
    <scope>NUCLEOTIDE SEQUENCE [LARGE SCALE GENOMIC DNA]</scope>
    <source>
        <strain evidence="12 13">CECT 8356</strain>
    </source>
</reference>
<evidence type="ECO:0000256" key="7">
    <source>
        <dbReference type="ARBA" id="ARBA00022989"/>
    </source>
</evidence>
<dbReference type="RefSeq" id="WP_183420270.1">
    <property type="nucleotide sequence ID" value="NZ_JACHXY010000003.1"/>
</dbReference>
<keyword evidence="2" id="KW-0813">Transport</keyword>
<dbReference type="InterPro" id="IPR059112">
    <property type="entry name" value="CysZ/EI24"/>
</dbReference>
<comment type="caution">
    <text evidence="12">The sequence shown here is derived from an EMBL/GenBank/DDBJ whole genome shotgun (WGS) entry which is preliminary data.</text>
</comment>
<feature type="region of interest" description="Disordered" evidence="10">
    <location>
        <begin position="245"/>
        <end position="308"/>
    </location>
</feature>
<evidence type="ECO:0000256" key="3">
    <source>
        <dbReference type="ARBA" id="ARBA00022475"/>
    </source>
</evidence>
<evidence type="ECO:0000256" key="11">
    <source>
        <dbReference type="SAM" id="Phobius"/>
    </source>
</evidence>
<proteinExistence type="predicted"/>
<evidence type="ECO:0000256" key="8">
    <source>
        <dbReference type="ARBA" id="ARBA00023032"/>
    </source>
</evidence>
<feature type="compositionally biased region" description="Low complexity" evidence="10">
    <location>
        <begin position="289"/>
        <end position="300"/>
    </location>
</feature>
<name>A0A7W5CK68_9MICO</name>
<keyword evidence="9 11" id="KW-0472">Membrane</keyword>
<evidence type="ECO:0000256" key="9">
    <source>
        <dbReference type="ARBA" id="ARBA00023136"/>
    </source>
</evidence>
<dbReference type="Proteomes" id="UP000543579">
    <property type="component" value="Unassembled WGS sequence"/>
</dbReference>
<organism evidence="12 13">
    <name type="scientific">Microbacterium proteolyticum</name>
    <dbReference type="NCBI Taxonomy" id="1572644"/>
    <lineage>
        <taxon>Bacteria</taxon>
        <taxon>Bacillati</taxon>
        <taxon>Actinomycetota</taxon>
        <taxon>Actinomycetes</taxon>
        <taxon>Micrococcales</taxon>
        <taxon>Microbacteriaceae</taxon>
        <taxon>Microbacterium</taxon>
    </lineage>
</organism>
<dbReference type="InterPro" id="IPR050480">
    <property type="entry name" value="CysZ-like"/>
</dbReference>
<keyword evidence="7 11" id="KW-1133">Transmembrane helix</keyword>
<keyword evidence="4" id="KW-0997">Cell inner membrane</keyword>
<evidence type="ECO:0000256" key="10">
    <source>
        <dbReference type="SAM" id="MobiDB-lite"/>
    </source>
</evidence>
<feature type="transmembrane region" description="Helical" evidence="11">
    <location>
        <begin position="74"/>
        <end position="99"/>
    </location>
</feature>
<gene>
    <name evidence="12" type="ORF">FHS07_002552</name>
</gene>
<dbReference type="GO" id="GO:0009675">
    <property type="term" value="F:high-affinity sulfate:proton symporter activity"/>
    <property type="evidence" value="ECO:0007669"/>
    <property type="project" value="TreeGrafter"/>
</dbReference>
<dbReference type="GO" id="GO:0000103">
    <property type="term" value="P:sulfate assimilation"/>
    <property type="evidence" value="ECO:0007669"/>
    <property type="project" value="TreeGrafter"/>
</dbReference>
<dbReference type="GO" id="GO:0019344">
    <property type="term" value="P:cysteine biosynthetic process"/>
    <property type="evidence" value="ECO:0007669"/>
    <property type="project" value="TreeGrafter"/>
</dbReference>
<feature type="compositionally biased region" description="Low complexity" evidence="10">
    <location>
        <begin position="248"/>
        <end position="280"/>
    </location>
</feature>
<evidence type="ECO:0000256" key="5">
    <source>
        <dbReference type="ARBA" id="ARBA00022605"/>
    </source>
</evidence>
<dbReference type="AlphaFoldDB" id="A0A7W5CK68"/>
<evidence type="ECO:0000256" key="2">
    <source>
        <dbReference type="ARBA" id="ARBA00022448"/>
    </source>
</evidence>
<accession>A0A7W5CK68</accession>